<dbReference type="InterPro" id="IPR042186">
    <property type="entry name" value="FimD_plug_dom"/>
</dbReference>
<evidence type="ECO:0000313" key="4">
    <source>
        <dbReference type="Proteomes" id="UP001567731"/>
    </source>
</evidence>
<dbReference type="Pfam" id="PF00577">
    <property type="entry name" value="Usher"/>
    <property type="match status" value="2"/>
</dbReference>
<evidence type="ECO:0000313" key="3">
    <source>
        <dbReference type="EMBL" id="MEZ4050614.1"/>
    </source>
</evidence>
<feature type="domain" description="PapC-like C-terminal" evidence="2">
    <location>
        <begin position="691"/>
        <end position="745"/>
    </location>
</feature>
<protein>
    <submittedName>
        <fullName evidence="3">Fimbria/pilus outer membrane usher protein</fullName>
    </submittedName>
</protein>
<dbReference type="PANTHER" id="PTHR30451">
    <property type="entry name" value="OUTER MEMBRANE USHER PROTEIN"/>
    <property type="match status" value="1"/>
</dbReference>
<comment type="caution">
    <text evidence="3">The sequence shown here is derived from an EMBL/GenBank/DDBJ whole genome shotgun (WGS) entry which is preliminary data.</text>
</comment>
<keyword evidence="4" id="KW-1185">Reference proteome</keyword>
<evidence type="ECO:0000259" key="2">
    <source>
        <dbReference type="Pfam" id="PF13953"/>
    </source>
</evidence>
<feature type="signal peptide" evidence="1">
    <location>
        <begin position="1"/>
        <end position="24"/>
    </location>
</feature>
<gene>
    <name evidence="3" type="ORF">QVM81_03350</name>
</gene>
<dbReference type="InterPro" id="IPR043142">
    <property type="entry name" value="PapC-like_C_sf"/>
</dbReference>
<dbReference type="Gene3D" id="2.60.40.2070">
    <property type="match status" value="1"/>
</dbReference>
<proteinExistence type="predicted"/>
<keyword evidence="1" id="KW-0732">Signal</keyword>
<dbReference type="Gene3D" id="2.60.40.2610">
    <property type="entry name" value="Outer membrane usher protein FimD, plug domain"/>
    <property type="match status" value="1"/>
</dbReference>
<dbReference type="Gene3D" id="2.60.40.3110">
    <property type="match status" value="1"/>
</dbReference>
<organism evidence="3 4">
    <name type="scientific">Enterobacter rongchengensis</name>
    <dbReference type="NCBI Taxonomy" id="3030999"/>
    <lineage>
        <taxon>Bacteria</taxon>
        <taxon>Pseudomonadati</taxon>
        <taxon>Pseudomonadota</taxon>
        <taxon>Gammaproteobacteria</taxon>
        <taxon>Enterobacterales</taxon>
        <taxon>Enterobacteriaceae</taxon>
        <taxon>Enterobacter</taxon>
    </lineage>
</organism>
<sequence>MPARSPCARSLLALLLWLPLMLLARTEGSADTVQWLAITVNHAPRGDLWACRVVDNALWISRSDVKKLGLHAPDDHGGWVELTALPGLKVEIDLLAQQVSITAEAKALEGQQHLTLEKSSPQYVYPEAQPISAFTLGYTLYASDAQGQRQLNAQTQLTASGVLPGTLSSSFSSHAGEENSAARPTHTRLETRWQWDNTDSLTTLALGDSITTGTRWSRQVRFGGLHWARNFELDPQLNTEPRSRYSDTAVLPSTVDLYIDGLRQSTQHVTPGAFTLDTLPTFTGSGQAQLVITDINGQRRTVQLDVYGAPGMLAEGLSSGSLDIGWMRQNYAQRSDDYAASPMLDAGWRYGVNNQLTLALHTEQQHKLRNIGTGIDWLISPDAGIVSQHVAVSDSPYGQGTQWGLGWQWNGSGTSISASTVRTDAAFADNARMSGAVPVSRSDSVWLSHSFSHLGTPGVGWVEQDIQGNKQRYLNASWSVLLPAHLSATLSYTRSFTDASSNVQLLLSLPLGRQDTLSLQANQDSPRMDYRHQPDDQTGGWSWQLGQSVGEQRERYADVGYLGHAGEWHVGLEQGANARNQYASAEGSLTLLDNSLHALRYNEQGLALVSTRGIGHVPVMLENRPAGETDEEGYLLLTDLPRYHNSKVTINPLDLPSDVIASVTDMYARPGNSSAVKVDFNVHHAVTVQARLVDSRGAPIPLGSIVSTPHGATIVGRDGFIWLEDPPLPGELLVKTGEGECRVTLPAPRTASSIQNIGEQPCR</sequence>
<dbReference type="PANTHER" id="PTHR30451:SF5">
    <property type="entry name" value="SLR0019 PROTEIN"/>
    <property type="match status" value="1"/>
</dbReference>
<evidence type="ECO:0000256" key="1">
    <source>
        <dbReference type="SAM" id="SignalP"/>
    </source>
</evidence>
<dbReference type="RefSeq" id="WP_223239954.1">
    <property type="nucleotide sequence ID" value="NZ_CBCYLN010000004.1"/>
</dbReference>
<dbReference type="InterPro" id="IPR025949">
    <property type="entry name" value="PapC-like_C"/>
</dbReference>
<dbReference type="Pfam" id="PF13953">
    <property type="entry name" value="PapC_C"/>
    <property type="match status" value="1"/>
</dbReference>
<feature type="chain" id="PRO_5046672135" evidence="1">
    <location>
        <begin position="25"/>
        <end position="763"/>
    </location>
</feature>
<reference evidence="3 4" key="1">
    <citation type="submission" date="2023-06" db="EMBL/GenBank/DDBJ databases">
        <title>Genome characterization of Enterobacterales and Pseudomonas spp isolates with different phenotypes to cefepime-taniborbactam.</title>
        <authorList>
            <person name="Hernandez-Garcia M."/>
            <person name="Garcia-Castillo M."/>
            <person name="Ruiz-Garbajosa P."/>
            <person name="Canton R."/>
        </authorList>
    </citation>
    <scope>NUCLEOTIDE SEQUENCE [LARGE SCALE GENOMIC DNA]</scope>
    <source>
        <strain evidence="3 4">A003</strain>
    </source>
</reference>
<dbReference type="EMBL" id="JAUEHC010000006">
    <property type="protein sequence ID" value="MEZ4050614.1"/>
    <property type="molecule type" value="Genomic_DNA"/>
</dbReference>
<dbReference type="InterPro" id="IPR000015">
    <property type="entry name" value="Fimb_usher"/>
</dbReference>
<dbReference type="Proteomes" id="UP001567731">
    <property type="component" value="Unassembled WGS sequence"/>
</dbReference>
<name>A0ABV4JEU5_9ENTR</name>
<accession>A0ABV4JEU5</accession>